<keyword evidence="3" id="KW-1185">Reference proteome</keyword>
<dbReference type="GeneID" id="59378909"/>
<evidence type="ECO:0000256" key="1">
    <source>
        <dbReference type="SAM" id="MobiDB-lite"/>
    </source>
</evidence>
<reference evidence="2" key="1">
    <citation type="submission" date="2019-07" db="EMBL/GenBank/DDBJ databases">
        <authorList>
            <person name="Palmer J.M."/>
        </authorList>
    </citation>
    <scope>NUCLEOTIDE SEQUENCE</scope>
    <source>
        <strain evidence="2">PC9</strain>
    </source>
</reference>
<comment type="caution">
    <text evidence="2">The sequence shown here is derived from an EMBL/GenBank/DDBJ whole genome shotgun (WGS) entry which is preliminary data.</text>
</comment>
<sequence length="687" mass="79364">MSLTAEEVKKKPDLLSRNRSKPLANFGYLDGTMGAILFEGKAFITTPNADNIFEPVLGLTTIVQLRQDGRFGAEDPFLLPQQYISEHPHLACIRRPPTQREDTQDVMFIDPVYQYHFRASHQSRIGQMDHHLVSRIREPAVLLVKRYYAFIESRPDLAQNRRFHGHATQLKIWIGRLESTKASWPDILFSFTQAQRHFLELEAYLEYMQVRKPLMDSPEYGGILRPAANFVGAVTNKVVVVEELAKAGVPVWLIRPIREFNADTRIDTVINPTPAEAMNIELRPWRGHKTIVWNTDAADPQRHNNLMLFGREFLAYTDFGRTSSLRDTIERPPPIPSFSQDYSAGPSRAPKPPQDDKQDSEPKRRLIINPADTLHFRPNRHRFMPIMMAAWQHGLSTVVVKQKYVSPEYIEGRNGFIFPPPTAIVPLNSEDNLRPRQLKILHTFINHLDVLLLRMSPRLSPTPLSRIKWDFLLGPETSQTSEPAQKKIKLDKHAIRRQNMQDLLAKWTEELDEDHKDRHEDLNWHSEALPSDKWPHDRVTERIMYEIIEINFRWELRMLDSQMLAPDVDPIAHDDLVNQCFPSTSFAGEGGGDHMNVTYLTAWSGLSNPDVVERRKYILAISRVMAHWKDCPPRIINDLQKAESDVNFETLECACASFYCKRFFFHFARGPTVPHRTKIDPSVYIMP</sequence>
<dbReference type="OrthoDB" id="2634326at2759"/>
<gene>
    <name evidence="2" type="ORF">PC9H_009091</name>
</gene>
<dbReference type="EMBL" id="JACETU010000006">
    <property type="protein sequence ID" value="KAF7426722.1"/>
    <property type="molecule type" value="Genomic_DNA"/>
</dbReference>
<dbReference type="Proteomes" id="UP000623687">
    <property type="component" value="Unassembled WGS sequence"/>
</dbReference>
<evidence type="ECO:0000313" key="2">
    <source>
        <dbReference type="EMBL" id="KAF7426722.1"/>
    </source>
</evidence>
<dbReference type="RefSeq" id="XP_036630026.1">
    <property type="nucleotide sequence ID" value="XM_036778598.1"/>
</dbReference>
<dbReference type="VEuPathDB" id="FungiDB:PC9H_009091"/>
<proteinExistence type="predicted"/>
<evidence type="ECO:0000313" key="3">
    <source>
        <dbReference type="Proteomes" id="UP000623687"/>
    </source>
</evidence>
<feature type="compositionally biased region" description="Basic and acidic residues" evidence="1">
    <location>
        <begin position="353"/>
        <end position="364"/>
    </location>
</feature>
<dbReference type="AlphaFoldDB" id="A0A8H7DR71"/>
<name>A0A8H7DR71_PLEOS</name>
<accession>A0A8H7DR71</accession>
<feature type="region of interest" description="Disordered" evidence="1">
    <location>
        <begin position="325"/>
        <end position="365"/>
    </location>
</feature>
<protein>
    <submittedName>
        <fullName evidence="2">Uncharacterized protein</fullName>
    </submittedName>
</protein>
<organism evidence="2 3">
    <name type="scientific">Pleurotus ostreatus</name>
    <name type="common">Oyster mushroom</name>
    <name type="synonym">White-rot fungus</name>
    <dbReference type="NCBI Taxonomy" id="5322"/>
    <lineage>
        <taxon>Eukaryota</taxon>
        <taxon>Fungi</taxon>
        <taxon>Dikarya</taxon>
        <taxon>Basidiomycota</taxon>
        <taxon>Agaricomycotina</taxon>
        <taxon>Agaricomycetes</taxon>
        <taxon>Agaricomycetidae</taxon>
        <taxon>Agaricales</taxon>
        <taxon>Pleurotineae</taxon>
        <taxon>Pleurotaceae</taxon>
        <taxon>Pleurotus</taxon>
    </lineage>
</organism>